<dbReference type="EMBL" id="JAWZYT010005258">
    <property type="protein sequence ID" value="KAK4291114.1"/>
    <property type="molecule type" value="Genomic_DNA"/>
</dbReference>
<keyword evidence="3" id="KW-0812">Transmembrane</keyword>
<keyword evidence="3" id="KW-1133">Transmembrane helix</keyword>
<sequence length="283" mass="31091">MAGVCRGVRRLASLCVAPRSSTTLLSTTTTPSTSTTPSIFLHHSFSHTCLTSSTQKWGRVSLGRCVGARMLSTPPPSPPSPPPPSPPSPPPANTPPENEVDIGPGTWQEIYHGVLATQIKIVKTFSLSTSLLGVCIQPVIFQSAGSHVGLAVAVGSFVGFFTFVTPFLIHWISKKYVTTLHYDPNRDVYVATTLSFFLREKKFEFQVGDIHVPEIPGPFTTLYARSRPLFLDPGTFSEFEHYGRLMGYDKPIDLHADDQGRTDGRDDQGRTEGKDDERKEERS</sequence>
<name>A0AAE1NJB1_9EUCA</name>
<evidence type="ECO:0000256" key="2">
    <source>
        <dbReference type="SAM" id="MobiDB-lite"/>
    </source>
</evidence>
<feature type="compositionally biased region" description="Pro residues" evidence="2">
    <location>
        <begin position="73"/>
        <end position="94"/>
    </location>
</feature>
<comment type="similarity">
    <text evidence="1">Belongs to the TMEM70 family.</text>
</comment>
<keyword evidence="3" id="KW-0472">Membrane</keyword>
<evidence type="ECO:0000256" key="3">
    <source>
        <dbReference type="SAM" id="Phobius"/>
    </source>
</evidence>
<evidence type="ECO:0000256" key="1">
    <source>
        <dbReference type="ARBA" id="ARBA00005280"/>
    </source>
</evidence>
<dbReference type="InterPro" id="IPR045325">
    <property type="entry name" value="TMEM70/TMEM186/TMEM223"/>
</dbReference>
<accession>A0AAE1NJB1</accession>
<feature type="transmembrane region" description="Helical" evidence="3">
    <location>
        <begin position="150"/>
        <end position="172"/>
    </location>
</feature>
<dbReference type="PANTHER" id="PTHR13281:SF0">
    <property type="entry name" value="TRANSMEMBRANE PROTEIN 70, MITOCHONDRIAL"/>
    <property type="match status" value="1"/>
</dbReference>
<gene>
    <name evidence="4" type="ORF">Pmani_036034</name>
</gene>
<evidence type="ECO:0000313" key="5">
    <source>
        <dbReference type="Proteomes" id="UP001292094"/>
    </source>
</evidence>
<protein>
    <recommendedName>
        <fullName evidence="6">Transmembrane protein 70</fullName>
    </recommendedName>
</protein>
<dbReference type="PANTHER" id="PTHR13281">
    <property type="entry name" value="TRANSMEMBRANE PROTEIN 70, MITOCHONDRIAL"/>
    <property type="match status" value="1"/>
</dbReference>
<feature type="region of interest" description="Disordered" evidence="2">
    <location>
        <begin position="68"/>
        <end position="102"/>
    </location>
</feature>
<dbReference type="AlphaFoldDB" id="A0AAE1NJB1"/>
<comment type="caution">
    <text evidence="4">The sequence shown here is derived from an EMBL/GenBank/DDBJ whole genome shotgun (WGS) entry which is preliminary data.</text>
</comment>
<dbReference type="InterPro" id="IPR009724">
    <property type="entry name" value="TMEM70"/>
</dbReference>
<reference evidence="4" key="1">
    <citation type="submission" date="2023-11" db="EMBL/GenBank/DDBJ databases">
        <title>Genome assemblies of two species of porcelain crab, Petrolisthes cinctipes and Petrolisthes manimaculis (Anomura: Porcellanidae).</title>
        <authorList>
            <person name="Angst P."/>
        </authorList>
    </citation>
    <scope>NUCLEOTIDE SEQUENCE</scope>
    <source>
        <strain evidence="4">PB745_02</strain>
        <tissue evidence="4">Gill</tissue>
    </source>
</reference>
<evidence type="ECO:0000313" key="4">
    <source>
        <dbReference type="EMBL" id="KAK4291114.1"/>
    </source>
</evidence>
<dbReference type="GO" id="GO:0031966">
    <property type="term" value="C:mitochondrial membrane"/>
    <property type="evidence" value="ECO:0007669"/>
    <property type="project" value="TreeGrafter"/>
</dbReference>
<keyword evidence="5" id="KW-1185">Reference proteome</keyword>
<dbReference type="Proteomes" id="UP001292094">
    <property type="component" value="Unassembled WGS sequence"/>
</dbReference>
<evidence type="ECO:0008006" key="6">
    <source>
        <dbReference type="Google" id="ProtNLM"/>
    </source>
</evidence>
<organism evidence="4 5">
    <name type="scientific">Petrolisthes manimaculis</name>
    <dbReference type="NCBI Taxonomy" id="1843537"/>
    <lineage>
        <taxon>Eukaryota</taxon>
        <taxon>Metazoa</taxon>
        <taxon>Ecdysozoa</taxon>
        <taxon>Arthropoda</taxon>
        <taxon>Crustacea</taxon>
        <taxon>Multicrustacea</taxon>
        <taxon>Malacostraca</taxon>
        <taxon>Eumalacostraca</taxon>
        <taxon>Eucarida</taxon>
        <taxon>Decapoda</taxon>
        <taxon>Pleocyemata</taxon>
        <taxon>Anomura</taxon>
        <taxon>Galatheoidea</taxon>
        <taxon>Porcellanidae</taxon>
        <taxon>Petrolisthes</taxon>
    </lineage>
</organism>
<dbReference type="GO" id="GO:0033615">
    <property type="term" value="P:mitochondrial proton-transporting ATP synthase complex assembly"/>
    <property type="evidence" value="ECO:0007669"/>
    <property type="project" value="TreeGrafter"/>
</dbReference>
<feature type="region of interest" description="Disordered" evidence="2">
    <location>
        <begin position="253"/>
        <end position="283"/>
    </location>
</feature>
<dbReference type="Pfam" id="PF06979">
    <property type="entry name" value="TMEM70"/>
    <property type="match status" value="1"/>
</dbReference>
<feature type="transmembrane region" description="Helical" evidence="3">
    <location>
        <begin position="125"/>
        <end position="144"/>
    </location>
</feature>
<proteinExistence type="inferred from homology"/>